<dbReference type="CDD" id="cd07043">
    <property type="entry name" value="STAS_anti-anti-sigma_factors"/>
    <property type="match status" value="1"/>
</dbReference>
<name>A0A6M6JKM5_9PSEU</name>
<dbReference type="InterPro" id="IPR003658">
    <property type="entry name" value="Anti-sigma_ant"/>
</dbReference>
<organism evidence="4 5">
    <name type="scientific">Pseudonocardia broussonetiae</name>
    <dbReference type="NCBI Taxonomy" id="2736640"/>
    <lineage>
        <taxon>Bacteria</taxon>
        <taxon>Bacillati</taxon>
        <taxon>Actinomycetota</taxon>
        <taxon>Actinomycetes</taxon>
        <taxon>Pseudonocardiales</taxon>
        <taxon>Pseudonocardiaceae</taxon>
        <taxon>Pseudonocardia</taxon>
    </lineage>
</organism>
<dbReference type="PANTHER" id="PTHR33495">
    <property type="entry name" value="ANTI-SIGMA FACTOR ANTAGONIST TM_1081-RELATED-RELATED"/>
    <property type="match status" value="1"/>
</dbReference>
<evidence type="ECO:0000313" key="5">
    <source>
        <dbReference type="Proteomes" id="UP000505377"/>
    </source>
</evidence>
<gene>
    <name evidence="4" type="ORF">HOP40_19450</name>
</gene>
<dbReference type="KEGG" id="pbro:HOP40_19450"/>
<dbReference type="Proteomes" id="UP000505377">
    <property type="component" value="Chromosome"/>
</dbReference>
<evidence type="ECO:0000259" key="3">
    <source>
        <dbReference type="PROSITE" id="PS50801"/>
    </source>
</evidence>
<keyword evidence="5" id="KW-1185">Reference proteome</keyword>
<accession>A0A6M6JKM5</accession>
<proteinExistence type="inferred from homology"/>
<dbReference type="RefSeq" id="WP_172160614.1">
    <property type="nucleotide sequence ID" value="NZ_CP053564.1"/>
</dbReference>
<feature type="domain" description="STAS" evidence="3">
    <location>
        <begin position="15"/>
        <end position="122"/>
    </location>
</feature>
<dbReference type="InterPro" id="IPR002645">
    <property type="entry name" value="STAS_dom"/>
</dbReference>
<protein>
    <recommendedName>
        <fullName evidence="2">Anti-sigma factor antagonist</fullName>
    </recommendedName>
</protein>
<dbReference type="SUPFAM" id="SSF52091">
    <property type="entry name" value="SpoIIaa-like"/>
    <property type="match status" value="1"/>
</dbReference>
<dbReference type="PROSITE" id="PS50801">
    <property type="entry name" value="STAS"/>
    <property type="match status" value="1"/>
</dbReference>
<dbReference type="Gene3D" id="3.30.750.24">
    <property type="entry name" value="STAS domain"/>
    <property type="match status" value="1"/>
</dbReference>
<reference evidence="4 5" key="1">
    <citation type="submission" date="2020-05" db="EMBL/GenBank/DDBJ databases">
        <authorList>
            <person name="Mo P."/>
        </authorList>
    </citation>
    <scope>NUCLEOTIDE SEQUENCE [LARGE SCALE GENOMIC DNA]</scope>
    <source>
        <strain evidence="4 5">Gen01</strain>
    </source>
</reference>
<dbReference type="InterPro" id="IPR036513">
    <property type="entry name" value="STAS_dom_sf"/>
</dbReference>
<dbReference type="GO" id="GO:0043856">
    <property type="term" value="F:anti-sigma factor antagonist activity"/>
    <property type="evidence" value="ECO:0007669"/>
    <property type="project" value="InterPro"/>
</dbReference>
<comment type="similarity">
    <text evidence="1 2">Belongs to the anti-sigma-factor antagonist family.</text>
</comment>
<evidence type="ECO:0000256" key="1">
    <source>
        <dbReference type="ARBA" id="ARBA00009013"/>
    </source>
</evidence>
<dbReference type="AlphaFoldDB" id="A0A6M6JKM5"/>
<sequence length="122" mass="12582">MTISSSGSPSGSICVSAVHRPSPGVVVLDLTGELDIATTPSVAACIDEVAADGIEHLVLDVRDVSFMASSGVGLLFGLLNRDGIAAVHLVGVHRNDQVRRVLDVSGLRLLFPDHGSVEDALA</sequence>
<dbReference type="EMBL" id="CP053564">
    <property type="protein sequence ID" value="QJY47713.1"/>
    <property type="molecule type" value="Genomic_DNA"/>
</dbReference>
<dbReference type="PANTHER" id="PTHR33495:SF13">
    <property type="entry name" value="ANTI-SIGMA-F FACTOR ANTAGONIST RSFB"/>
    <property type="match status" value="1"/>
</dbReference>
<evidence type="ECO:0000256" key="2">
    <source>
        <dbReference type="RuleBase" id="RU003749"/>
    </source>
</evidence>
<evidence type="ECO:0000313" key="4">
    <source>
        <dbReference type="EMBL" id="QJY47713.1"/>
    </source>
</evidence>
<dbReference type="Pfam" id="PF01740">
    <property type="entry name" value="STAS"/>
    <property type="match status" value="1"/>
</dbReference>
<dbReference type="NCBIfam" id="TIGR00377">
    <property type="entry name" value="ant_ant_sig"/>
    <property type="match status" value="1"/>
</dbReference>